<keyword evidence="2" id="KW-1185">Reference proteome</keyword>
<evidence type="ECO:0000313" key="2">
    <source>
        <dbReference type="Proteomes" id="UP001187192"/>
    </source>
</evidence>
<evidence type="ECO:0000313" key="1">
    <source>
        <dbReference type="EMBL" id="GMN62606.1"/>
    </source>
</evidence>
<dbReference type="AlphaFoldDB" id="A0AA88DVR3"/>
<protein>
    <submittedName>
        <fullName evidence="1">Uncharacterized protein</fullName>
    </submittedName>
</protein>
<gene>
    <name evidence="1" type="ORF">TIFTF001_031696</name>
</gene>
<organism evidence="1 2">
    <name type="scientific">Ficus carica</name>
    <name type="common">Common fig</name>
    <dbReference type="NCBI Taxonomy" id="3494"/>
    <lineage>
        <taxon>Eukaryota</taxon>
        <taxon>Viridiplantae</taxon>
        <taxon>Streptophyta</taxon>
        <taxon>Embryophyta</taxon>
        <taxon>Tracheophyta</taxon>
        <taxon>Spermatophyta</taxon>
        <taxon>Magnoliopsida</taxon>
        <taxon>eudicotyledons</taxon>
        <taxon>Gunneridae</taxon>
        <taxon>Pentapetalae</taxon>
        <taxon>rosids</taxon>
        <taxon>fabids</taxon>
        <taxon>Rosales</taxon>
        <taxon>Moraceae</taxon>
        <taxon>Ficeae</taxon>
        <taxon>Ficus</taxon>
    </lineage>
</organism>
<accession>A0AA88DVR3</accession>
<name>A0AA88DVR3_FICCA</name>
<reference evidence="1" key="1">
    <citation type="submission" date="2023-07" db="EMBL/GenBank/DDBJ databases">
        <title>draft genome sequence of fig (Ficus carica).</title>
        <authorList>
            <person name="Takahashi T."/>
            <person name="Nishimura K."/>
        </authorList>
    </citation>
    <scope>NUCLEOTIDE SEQUENCE</scope>
</reference>
<sequence>MVSEREFPTIQFHSSAASATVFCTKEDIKASLAFRGMEEELRIFDRTQRVVLRNEEPFQIM</sequence>
<comment type="caution">
    <text evidence="1">The sequence shown here is derived from an EMBL/GenBank/DDBJ whole genome shotgun (WGS) entry which is preliminary data.</text>
</comment>
<proteinExistence type="predicted"/>
<dbReference type="Proteomes" id="UP001187192">
    <property type="component" value="Unassembled WGS sequence"/>
</dbReference>
<dbReference type="EMBL" id="BTGU01000132">
    <property type="protein sequence ID" value="GMN62606.1"/>
    <property type="molecule type" value="Genomic_DNA"/>
</dbReference>